<gene>
    <name evidence="1" type="ORF">2AV2_68</name>
</gene>
<evidence type="ECO:0000313" key="1">
    <source>
        <dbReference type="EMBL" id="ALY07520.1"/>
    </source>
</evidence>
<protein>
    <submittedName>
        <fullName evidence="1">Uncharacterized protein</fullName>
    </submittedName>
</protein>
<name>A0A1L2BWU4_9CAUD</name>
<reference evidence="2" key="1">
    <citation type="submission" date="2015-12" db="EMBL/GenBank/DDBJ databases">
        <authorList>
            <person name="Sencilo A."/>
            <person name="Bamford D.H."/>
            <person name="Roine E."/>
        </authorList>
    </citation>
    <scope>NUCLEOTIDE SEQUENCE [LARGE SCALE GENOMIC DNA]</scope>
</reference>
<dbReference type="EMBL" id="KU230356">
    <property type="protein sequence ID" value="ALY07520.1"/>
    <property type="molecule type" value="Genomic_DNA"/>
</dbReference>
<keyword evidence="2" id="KW-1185">Reference proteome</keyword>
<accession>A0A1L2BWU4</accession>
<organism evidence="1 2">
    <name type="scientific">Nodularia phage vB_NpeS-2AV2</name>
    <dbReference type="NCBI Taxonomy" id="1777122"/>
    <lineage>
        <taxon>Viruses</taxon>
        <taxon>Duplodnaviria</taxon>
        <taxon>Heunggongvirae</taxon>
        <taxon>Uroviricota</taxon>
        <taxon>Caudoviricetes</taxon>
        <taxon>Ravarandavirus</taxon>
        <taxon>Ravarandavirus rv2AV2</taxon>
    </lineage>
</organism>
<evidence type="ECO:0000313" key="2">
    <source>
        <dbReference type="Proteomes" id="UP000225722"/>
    </source>
</evidence>
<sequence length="71" mass="8250">MTNFDSPKLPYCLPLHFKDFYGSLTDDQKTYLISELVDSHPHNVASFIEKLKESAKRDSELPDNDLFDWDA</sequence>
<dbReference type="Proteomes" id="UP000225722">
    <property type="component" value="Segment"/>
</dbReference>
<proteinExistence type="predicted"/>